<evidence type="ECO:0000256" key="10">
    <source>
        <dbReference type="SAM" id="SignalP"/>
    </source>
</evidence>
<name>B3E9C6_TRIL1</name>
<protein>
    <submittedName>
        <fullName evidence="12">Tetratricopeptide TPR_2 repeat protein</fullName>
    </submittedName>
</protein>
<comment type="similarity">
    <text evidence="2">Belongs to the kinesin light chain family.</text>
</comment>
<keyword evidence="3" id="KW-0963">Cytoplasm</keyword>
<organism evidence="12 13">
    <name type="scientific">Trichlorobacter lovleyi (strain ATCC BAA-1151 / DSM 17278 / SZ)</name>
    <name type="common">Geobacter lovleyi</name>
    <dbReference type="NCBI Taxonomy" id="398767"/>
    <lineage>
        <taxon>Bacteria</taxon>
        <taxon>Pseudomonadati</taxon>
        <taxon>Thermodesulfobacteriota</taxon>
        <taxon>Desulfuromonadia</taxon>
        <taxon>Geobacterales</taxon>
        <taxon>Geobacteraceae</taxon>
        <taxon>Trichlorobacter</taxon>
    </lineage>
</organism>
<dbReference type="InterPro" id="IPR011990">
    <property type="entry name" value="TPR-like_helical_dom_sf"/>
</dbReference>
<feature type="chain" id="PRO_5002786058" evidence="10">
    <location>
        <begin position="22"/>
        <end position="968"/>
    </location>
</feature>
<dbReference type="SMART" id="SM00028">
    <property type="entry name" value="TPR"/>
    <property type="match status" value="6"/>
</dbReference>
<keyword evidence="9" id="KW-0206">Cytoskeleton</keyword>
<proteinExistence type="inferred from homology"/>
<accession>B3E9C6</accession>
<reference evidence="12 13" key="1">
    <citation type="submission" date="2008-05" db="EMBL/GenBank/DDBJ databases">
        <title>Complete sequence of chromosome of Geobacter lovleyi SZ.</title>
        <authorList>
            <consortium name="US DOE Joint Genome Institute"/>
            <person name="Lucas S."/>
            <person name="Copeland A."/>
            <person name="Lapidus A."/>
            <person name="Glavina del Rio T."/>
            <person name="Dalin E."/>
            <person name="Tice H."/>
            <person name="Bruce D."/>
            <person name="Goodwin L."/>
            <person name="Pitluck S."/>
            <person name="Chertkov O."/>
            <person name="Meincke L."/>
            <person name="Brettin T."/>
            <person name="Detter J.C."/>
            <person name="Han C."/>
            <person name="Tapia R."/>
            <person name="Kuske C.R."/>
            <person name="Schmutz J."/>
            <person name="Larimer F."/>
            <person name="Land M."/>
            <person name="Hauser L."/>
            <person name="Kyrpides N."/>
            <person name="Mikhailova N."/>
            <person name="Sung Y."/>
            <person name="Fletcher K.E."/>
            <person name="Ritalahti K.M."/>
            <person name="Loeffler F.E."/>
            <person name="Richardson P."/>
        </authorList>
    </citation>
    <scope>NUCLEOTIDE SEQUENCE [LARGE SCALE GENOMIC DNA]</scope>
    <source>
        <strain evidence="13">ATCC BAA-1151 / DSM 17278 / SZ</strain>
    </source>
</reference>
<keyword evidence="7" id="KW-0175">Coiled coil</keyword>
<sequence>MRSLLLLLIVALLTGPVPALAASYEEASDLLMERRYAQKLLAAGRYEEALKQARQVLANARRLFGTEHRDTAMSLDTVAAILRKMGRFDESERYFVQALQIVRAHRQEAPADYAAALQNLAGLYRETGRYTESEQLYREAIETLKTVEQKDDEALISVYGNLAVLYQNQGRYAEAEPLLKAEYEWALKAAQPDALSLRMHLSMDRQRLFLADRMSSLAGLYLKMRRTREATELTAAALEIKRQILKPDDPRLIREMNNLGMIYRDNGRPQEAEGLLQQAVTSARNVYGNRHPELAVYLDNLALLLQRKEAYAQAEKLQQEAISISAHSLGGSHPTTLMQRNNLAVNYLMQERYAAAEQLLHDILTDSLAGPTGTHYPEVATRMTNLADALRLQGKHLEAHRLQTEALRIKERKRDDLFQLLTEQQKLQYLQEEMAFVRLHLAHTRQVLAQDPGAAATALDVWLRWKGIVMESQGRYLDALYRTDDPALKQQFEELVAVRRQLAGLQLVQPAPQSAQSHATRIELLEYRKEQLETDLTKRSAVYAKAGTSQRFTSNELRKLLPKGAAYIDFVLVEDWHFQPLEVRGLRYLAFIVSNQPGATVQMLDLGPSGSINQVITDYRRQIAAQAGGGKADTSRLVAVAAELHARIVAPLLPYLQGVSSLIISPDAGLHLLPFEVLRAKGKPYLLEQYAISYVGSGRDMARFGTSVASSGKALLFADPDYDLPLHTGEARPHGELLAQLTSLQFSRLPDTKVETDAIAGLLRHGTQIKVQNLAGRQALESTLLAQSQPRILHLATHGFFLQDETSGGSETRGLKAVQLIKPASGAAHTQLTNPMLRSGIALAGVNGALARGRDDGLVTAEKILGMRLLGTDLVTLSACETGVGDIKAGEGVFGLKRAFILAGARTVVLSLWSVPSRETTELMTEFYRLMASGTPKAAALRQAQRTMLGKYPHPFYWGAFQLVGSPD</sequence>
<evidence type="ECO:0000259" key="11">
    <source>
        <dbReference type="Pfam" id="PF12770"/>
    </source>
</evidence>
<keyword evidence="8" id="KW-0505">Motor protein</keyword>
<dbReference type="SUPFAM" id="SSF48452">
    <property type="entry name" value="TPR-like"/>
    <property type="match status" value="3"/>
</dbReference>
<gene>
    <name evidence="12" type="ordered locus">Glov_0054</name>
</gene>
<dbReference type="InterPro" id="IPR019734">
    <property type="entry name" value="TPR_rpt"/>
</dbReference>
<evidence type="ECO:0000256" key="9">
    <source>
        <dbReference type="ARBA" id="ARBA00023212"/>
    </source>
</evidence>
<dbReference type="eggNOG" id="COG0457">
    <property type="taxonomic scope" value="Bacteria"/>
</dbReference>
<dbReference type="eggNOG" id="COG4995">
    <property type="taxonomic scope" value="Bacteria"/>
</dbReference>
<dbReference type="Pfam" id="PF13424">
    <property type="entry name" value="TPR_12"/>
    <property type="match status" value="3"/>
</dbReference>
<dbReference type="Gene3D" id="1.25.40.10">
    <property type="entry name" value="Tetratricopeptide repeat domain"/>
    <property type="match status" value="2"/>
</dbReference>
<dbReference type="RefSeq" id="WP_012468151.1">
    <property type="nucleotide sequence ID" value="NC_010814.1"/>
</dbReference>
<keyword evidence="5" id="KW-0677">Repeat</keyword>
<feature type="domain" description="CHAT" evidence="11">
    <location>
        <begin position="640"/>
        <end position="966"/>
    </location>
</feature>
<keyword evidence="6" id="KW-0802">TPR repeat</keyword>
<keyword evidence="13" id="KW-1185">Reference proteome</keyword>
<comment type="subcellular location">
    <subcellularLocation>
        <location evidence="1">Cytoplasm</location>
        <location evidence="1">Cytoskeleton</location>
    </subcellularLocation>
</comment>
<dbReference type="PANTHER" id="PTHR45783">
    <property type="entry name" value="KINESIN LIGHT CHAIN"/>
    <property type="match status" value="1"/>
</dbReference>
<evidence type="ECO:0000256" key="2">
    <source>
        <dbReference type="ARBA" id="ARBA00009622"/>
    </source>
</evidence>
<dbReference type="Pfam" id="PF12770">
    <property type="entry name" value="CHAT"/>
    <property type="match status" value="1"/>
</dbReference>
<dbReference type="InterPro" id="IPR002151">
    <property type="entry name" value="Kinesin_light"/>
</dbReference>
<keyword evidence="4" id="KW-0493">Microtubule</keyword>
<dbReference type="GO" id="GO:0005737">
    <property type="term" value="C:cytoplasm"/>
    <property type="evidence" value="ECO:0007669"/>
    <property type="project" value="TreeGrafter"/>
</dbReference>
<dbReference type="GO" id="GO:0007018">
    <property type="term" value="P:microtubule-based movement"/>
    <property type="evidence" value="ECO:0007669"/>
    <property type="project" value="TreeGrafter"/>
</dbReference>
<evidence type="ECO:0000256" key="8">
    <source>
        <dbReference type="ARBA" id="ARBA00023175"/>
    </source>
</evidence>
<dbReference type="InterPro" id="IPR024983">
    <property type="entry name" value="CHAT_dom"/>
</dbReference>
<dbReference type="KEGG" id="glo:Glov_0054"/>
<evidence type="ECO:0000256" key="3">
    <source>
        <dbReference type="ARBA" id="ARBA00022490"/>
    </source>
</evidence>
<dbReference type="GO" id="GO:0005874">
    <property type="term" value="C:microtubule"/>
    <property type="evidence" value="ECO:0007669"/>
    <property type="project" value="UniProtKB-KW"/>
</dbReference>
<keyword evidence="10" id="KW-0732">Signal</keyword>
<evidence type="ECO:0000256" key="1">
    <source>
        <dbReference type="ARBA" id="ARBA00004245"/>
    </source>
</evidence>
<feature type="signal peptide" evidence="10">
    <location>
        <begin position="1"/>
        <end position="21"/>
    </location>
</feature>
<dbReference type="GO" id="GO:0019894">
    <property type="term" value="F:kinesin binding"/>
    <property type="evidence" value="ECO:0007669"/>
    <property type="project" value="TreeGrafter"/>
</dbReference>
<dbReference type="GO" id="GO:0005871">
    <property type="term" value="C:kinesin complex"/>
    <property type="evidence" value="ECO:0007669"/>
    <property type="project" value="InterPro"/>
</dbReference>
<evidence type="ECO:0000256" key="4">
    <source>
        <dbReference type="ARBA" id="ARBA00022701"/>
    </source>
</evidence>
<evidence type="ECO:0000313" key="13">
    <source>
        <dbReference type="Proteomes" id="UP000002420"/>
    </source>
</evidence>
<dbReference type="EMBL" id="CP001089">
    <property type="protein sequence ID" value="ACD93792.1"/>
    <property type="molecule type" value="Genomic_DNA"/>
</dbReference>
<dbReference type="HOGENOM" id="CLU_002404_1_0_7"/>
<dbReference type="Pfam" id="PF13374">
    <property type="entry name" value="TPR_10"/>
    <property type="match status" value="3"/>
</dbReference>
<evidence type="ECO:0000256" key="6">
    <source>
        <dbReference type="ARBA" id="ARBA00022803"/>
    </source>
</evidence>
<dbReference type="PANTHER" id="PTHR45783:SF3">
    <property type="entry name" value="KINESIN LIGHT CHAIN"/>
    <property type="match status" value="1"/>
</dbReference>
<dbReference type="Proteomes" id="UP000002420">
    <property type="component" value="Chromosome"/>
</dbReference>
<evidence type="ECO:0000313" key="12">
    <source>
        <dbReference type="EMBL" id="ACD93792.1"/>
    </source>
</evidence>
<dbReference type="STRING" id="398767.Glov_0054"/>
<dbReference type="AlphaFoldDB" id="B3E9C6"/>
<evidence type="ECO:0000256" key="7">
    <source>
        <dbReference type="ARBA" id="ARBA00023054"/>
    </source>
</evidence>
<evidence type="ECO:0000256" key="5">
    <source>
        <dbReference type="ARBA" id="ARBA00022737"/>
    </source>
</evidence>